<accession>A0A5J5GAZ0</accession>
<organism evidence="2 3">
    <name type="scientific">Histidinibacterium aquaticum</name>
    <dbReference type="NCBI Taxonomy" id="2613962"/>
    <lineage>
        <taxon>Bacteria</taxon>
        <taxon>Pseudomonadati</taxon>
        <taxon>Pseudomonadota</taxon>
        <taxon>Alphaproteobacteria</taxon>
        <taxon>Rhodobacterales</taxon>
        <taxon>Paracoccaceae</taxon>
        <taxon>Histidinibacterium</taxon>
    </lineage>
</organism>
<dbReference type="Gene3D" id="2.40.50.870">
    <property type="entry name" value="Protein of unknown function (DUF3299)"/>
    <property type="match status" value="1"/>
</dbReference>
<feature type="chain" id="PRO_5023869823" evidence="1">
    <location>
        <begin position="35"/>
        <end position="157"/>
    </location>
</feature>
<keyword evidence="3" id="KW-1185">Reference proteome</keyword>
<comment type="caution">
    <text evidence="2">The sequence shown here is derived from an EMBL/GenBank/DDBJ whole genome shotgun (WGS) entry which is preliminary data.</text>
</comment>
<reference evidence="2 3" key="1">
    <citation type="submission" date="2019-09" db="EMBL/GenBank/DDBJ databases">
        <authorList>
            <person name="Park J.-S."/>
            <person name="Choi H.-J."/>
        </authorList>
    </citation>
    <scope>NUCLEOTIDE SEQUENCE [LARGE SCALE GENOMIC DNA]</scope>
    <source>
        <strain evidence="2 3">176SS1-4</strain>
    </source>
</reference>
<proteinExistence type="predicted"/>
<feature type="signal peptide" evidence="1">
    <location>
        <begin position="1"/>
        <end position="34"/>
    </location>
</feature>
<dbReference type="Proteomes" id="UP000326554">
    <property type="component" value="Unassembled WGS sequence"/>
</dbReference>
<name>A0A5J5GAZ0_9RHOB</name>
<protein>
    <submittedName>
        <fullName evidence="2">DUF3299 domain-containing protein</fullName>
    </submittedName>
</protein>
<dbReference type="AlphaFoldDB" id="A0A5J5GAZ0"/>
<dbReference type="RefSeq" id="WP_150446784.1">
    <property type="nucleotide sequence ID" value="NZ_VYQE01000007.1"/>
</dbReference>
<dbReference type="EMBL" id="VYQE01000007">
    <property type="protein sequence ID" value="KAA9005279.1"/>
    <property type="molecule type" value="Genomic_DNA"/>
</dbReference>
<keyword evidence="1" id="KW-0732">Signal</keyword>
<gene>
    <name evidence="2" type="ORF">F3S47_18430</name>
</gene>
<sequence>MTGSNRWTSRSRFSRTALWSILTLATLTSAPALAVGWEEIAGVGYTEVVEGDDWSVEKEYPEALAAAAGQEITISGFYVPIEAQAYVTNFLLVPDPADCPFCGSSGYGISLEVHAAEPMPDLPEATELTLTGTVELVDDPYTYQALRLVEARPEPLS</sequence>
<evidence type="ECO:0000313" key="3">
    <source>
        <dbReference type="Proteomes" id="UP000326554"/>
    </source>
</evidence>
<evidence type="ECO:0000256" key="1">
    <source>
        <dbReference type="SAM" id="SignalP"/>
    </source>
</evidence>
<evidence type="ECO:0000313" key="2">
    <source>
        <dbReference type="EMBL" id="KAA9005279.1"/>
    </source>
</evidence>